<evidence type="ECO:0000256" key="2">
    <source>
        <dbReference type="ARBA" id="ARBA00004286"/>
    </source>
</evidence>
<keyword evidence="6" id="KW-0547">Nucleotide-binding</keyword>
<evidence type="ECO:0000256" key="15">
    <source>
        <dbReference type="ARBA" id="ARBA00082865"/>
    </source>
</evidence>
<evidence type="ECO:0000256" key="13">
    <source>
        <dbReference type="ARBA" id="ARBA00071080"/>
    </source>
</evidence>
<dbReference type="InterPro" id="IPR014721">
    <property type="entry name" value="Ribsml_uS5_D2-typ_fold_subgr"/>
</dbReference>
<dbReference type="PROSITE" id="PS00058">
    <property type="entry name" value="DNA_MISMATCH_REPAIR_1"/>
    <property type="match status" value="1"/>
</dbReference>
<dbReference type="GO" id="GO:0032389">
    <property type="term" value="C:MutLalpha complex"/>
    <property type="evidence" value="ECO:0007669"/>
    <property type="project" value="TreeGrafter"/>
</dbReference>
<dbReference type="NCBIfam" id="TIGR00585">
    <property type="entry name" value="mutl"/>
    <property type="match status" value="1"/>
</dbReference>
<dbReference type="GO" id="GO:0006298">
    <property type="term" value="P:mismatch repair"/>
    <property type="evidence" value="ECO:0007669"/>
    <property type="project" value="InterPro"/>
</dbReference>
<dbReference type="GO" id="GO:0005694">
    <property type="term" value="C:chromosome"/>
    <property type="evidence" value="ECO:0007669"/>
    <property type="project" value="UniProtKB-SubCell"/>
</dbReference>
<dbReference type="InterPro" id="IPR013507">
    <property type="entry name" value="DNA_mismatch_S5_2-like"/>
</dbReference>
<name>A0A7J8HTC0_ROUAE</name>
<dbReference type="InterPro" id="IPR032189">
    <property type="entry name" value="Mlh1_C"/>
</dbReference>
<dbReference type="GO" id="GO:0016887">
    <property type="term" value="F:ATP hydrolysis activity"/>
    <property type="evidence" value="ECO:0007669"/>
    <property type="project" value="InterPro"/>
</dbReference>
<dbReference type="SUPFAM" id="SSF55874">
    <property type="entry name" value="ATPase domain of HSP90 chaperone/DNA topoisomerase II/histidine kinase"/>
    <property type="match status" value="1"/>
</dbReference>
<keyword evidence="9" id="KW-0007">Acetylation</keyword>
<feature type="compositionally biased region" description="Basic and acidic residues" evidence="16">
    <location>
        <begin position="375"/>
        <end position="392"/>
    </location>
</feature>
<evidence type="ECO:0000256" key="9">
    <source>
        <dbReference type="ARBA" id="ARBA00022990"/>
    </source>
</evidence>
<dbReference type="FunFam" id="3.30.565.10:FF:000034">
    <property type="entry name" value="DNA mismatch repair protein mlh1, putative"/>
    <property type="match status" value="1"/>
</dbReference>
<dbReference type="GO" id="GO:0031981">
    <property type="term" value="C:nuclear lumen"/>
    <property type="evidence" value="ECO:0007669"/>
    <property type="project" value="UniProtKB-ARBA"/>
</dbReference>
<evidence type="ECO:0000256" key="14">
    <source>
        <dbReference type="ARBA" id="ARBA00072852"/>
    </source>
</evidence>
<dbReference type="InterPro" id="IPR020568">
    <property type="entry name" value="Ribosomal_Su5_D2-typ_SF"/>
</dbReference>
<dbReference type="GO" id="GO:0140664">
    <property type="term" value="F:ATP-dependent DNA damage sensor activity"/>
    <property type="evidence" value="ECO:0007669"/>
    <property type="project" value="InterPro"/>
</dbReference>
<feature type="domain" description="DNA mismatch repair protein S5" evidence="17">
    <location>
        <begin position="216"/>
        <end position="311"/>
    </location>
</feature>
<evidence type="ECO:0000256" key="8">
    <source>
        <dbReference type="ARBA" id="ARBA00022840"/>
    </source>
</evidence>
<comment type="caution">
    <text evidence="18">The sequence shown here is derived from an EMBL/GenBank/DDBJ whole genome shotgun (WGS) entry which is preliminary data.</text>
</comment>
<keyword evidence="19" id="KW-1185">Reference proteome</keyword>
<accession>A0A7J8HTC0</accession>
<dbReference type="PANTHER" id="PTHR10073:SF12">
    <property type="entry name" value="DNA MISMATCH REPAIR PROTEIN MLH1"/>
    <property type="match status" value="1"/>
</dbReference>
<dbReference type="SMART" id="SM01340">
    <property type="entry name" value="DNA_mis_repair"/>
    <property type="match status" value="1"/>
</dbReference>
<keyword evidence="4" id="KW-0158">Chromosome</keyword>
<evidence type="ECO:0000313" key="18">
    <source>
        <dbReference type="EMBL" id="KAF6475231.1"/>
    </source>
</evidence>
<gene>
    <name evidence="18" type="ORF">HJG63_013363</name>
</gene>
<sequence length="718" mass="79622">MSFVAGVIRRLDETVVNRIAAGEVIQRPANAIKEMIENCLDAKSTSIQVVVKEGGLKLIQIQDNGTGIRKEDLDIVCERFTTSKLQSFEDLSSISTYGFRGEALASISHVAHVTITTKTADGKCAYRANYSDGKLKAPPKPCAGNQGTQITVEDLFYNISTRRKALKNPSEEYGKILEVVGRYSIHNSGISFSVKKQGETVADVRTLPGATTVDNIRSIFGNAVSRELIEVGCEDKTLAFKMKGYISNANYSVKKCIFLLFINHRLVESASLRKAIETVYAAYLPKNTHPFLYLSLEISPQNVDVNLQTLLPGLAGPSGEVVKSTTGVTLSSTSGSGDKVYAHQMVRTDSREQKLDAFLQPGSKALSSQPQVVVPEDRTDTSSAKQQDEEMLKVPAPAEAAGKSQSLEGVAPKGASETSEKRVSSPSLGNPSKRHREDSDVEMVEDESRKEMTAACTPRRRIINLTSVLTLQEEINERGHESLREMLHNHSFVGCVNPQWALAQHQTKLYLLNTTKLSEELFYQILIYDFANFGVLRLSEPAPLFDLAMLALDSPESGWTEEDGPKEGLAEYIVEFLKKKTEMLADYFSLEIDEEGNLIGLPLLIDNYVPPLEGLPIFILRLATEVNWDEEKECFESLSKECALFYSIRKQYVSEESTLSGQQGEGPGSTANPWKWTVEHIVYKAFRSHLLPPKHFTEDGNILQLANLPDLYKVFERC</sequence>
<evidence type="ECO:0000256" key="6">
    <source>
        <dbReference type="ARBA" id="ARBA00022741"/>
    </source>
</evidence>
<evidence type="ECO:0000256" key="4">
    <source>
        <dbReference type="ARBA" id="ARBA00022454"/>
    </source>
</evidence>
<keyword evidence="5" id="KW-0597">Phosphoprotein</keyword>
<dbReference type="InterPro" id="IPR036890">
    <property type="entry name" value="HATPase_C_sf"/>
</dbReference>
<organism evidence="18 19">
    <name type="scientific">Rousettus aegyptiacus</name>
    <name type="common">Egyptian fruit bat</name>
    <name type="synonym">Pteropus aegyptiacus</name>
    <dbReference type="NCBI Taxonomy" id="9407"/>
    <lineage>
        <taxon>Eukaryota</taxon>
        <taxon>Metazoa</taxon>
        <taxon>Chordata</taxon>
        <taxon>Craniata</taxon>
        <taxon>Vertebrata</taxon>
        <taxon>Euteleostomi</taxon>
        <taxon>Mammalia</taxon>
        <taxon>Eutheria</taxon>
        <taxon>Laurasiatheria</taxon>
        <taxon>Chiroptera</taxon>
        <taxon>Yinpterochiroptera</taxon>
        <taxon>Pteropodoidea</taxon>
        <taxon>Pteropodidae</taxon>
        <taxon>Rousettinae</taxon>
        <taxon>Rousettus</taxon>
    </lineage>
</organism>
<feature type="region of interest" description="Disordered" evidence="16">
    <location>
        <begin position="362"/>
        <end position="453"/>
    </location>
</feature>
<evidence type="ECO:0000256" key="11">
    <source>
        <dbReference type="ARBA" id="ARBA00023242"/>
    </source>
</evidence>
<comment type="similarity">
    <text evidence="3">Belongs to the DNA mismatch repair MutL/HexB family.</text>
</comment>
<dbReference type="Proteomes" id="UP000593571">
    <property type="component" value="Unassembled WGS sequence"/>
</dbReference>
<dbReference type="EMBL" id="JACASE010000004">
    <property type="protein sequence ID" value="KAF6475231.1"/>
    <property type="molecule type" value="Genomic_DNA"/>
</dbReference>
<dbReference type="InterPro" id="IPR014762">
    <property type="entry name" value="DNA_mismatch_repair_CS"/>
</dbReference>
<keyword evidence="10" id="KW-0234">DNA repair</keyword>
<comment type="subcellular location">
    <subcellularLocation>
        <location evidence="2">Chromosome</location>
    </subcellularLocation>
    <subcellularLocation>
        <location evidence="1">Nucleus</location>
    </subcellularLocation>
</comment>
<evidence type="ECO:0000256" key="5">
    <source>
        <dbReference type="ARBA" id="ARBA00022553"/>
    </source>
</evidence>
<evidence type="ECO:0000256" key="12">
    <source>
        <dbReference type="ARBA" id="ARBA00023306"/>
    </source>
</evidence>
<keyword evidence="12" id="KW-0131">Cell cycle</keyword>
<dbReference type="PANTHER" id="PTHR10073">
    <property type="entry name" value="DNA MISMATCH REPAIR PROTEIN MLH, PMS, MUTL"/>
    <property type="match status" value="1"/>
</dbReference>
<dbReference type="InterPro" id="IPR002099">
    <property type="entry name" value="MutL/Mlh/PMS"/>
</dbReference>
<proteinExistence type="inferred from homology"/>
<dbReference type="CDD" id="cd16926">
    <property type="entry name" value="HATPase_MutL-MLH-PMS-like"/>
    <property type="match status" value="1"/>
</dbReference>
<dbReference type="GO" id="GO:0005524">
    <property type="term" value="F:ATP binding"/>
    <property type="evidence" value="ECO:0007669"/>
    <property type="project" value="UniProtKB-KW"/>
</dbReference>
<dbReference type="GO" id="GO:0016446">
    <property type="term" value="P:somatic hypermutation of immunoglobulin genes"/>
    <property type="evidence" value="ECO:0007669"/>
    <property type="project" value="TreeGrafter"/>
</dbReference>
<evidence type="ECO:0000256" key="1">
    <source>
        <dbReference type="ARBA" id="ARBA00004123"/>
    </source>
</evidence>
<protein>
    <recommendedName>
        <fullName evidence="14">DNA mismatch repair protein MLH1</fullName>
    </recommendedName>
    <alternativeName>
        <fullName evidence="13">DNA mismatch repair protein Mlh1</fullName>
    </alternativeName>
    <alternativeName>
        <fullName evidence="15">MutL protein homolog 1</fullName>
    </alternativeName>
</protein>
<keyword evidence="11" id="KW-0539">Nucleus</keyword>
<evidence type="ECO:0000256" key="3">
    <source>
        <dbReference type="ARBA" id="ARBA00006082"/>
    </source>
</evidence>
<dbReference type="FunFam" id="3.30.230.10:FF:000014">
    <property type="entry name" value="DNA mismatch repair protein Mlh1"/>
    <property type="match status" value="1"/>
</dbReference>
<evidence type="ECO:0000259" key="17">
    <source>
        <dbReference type="SMART" id="SM01340"/>
    </source>
</evidence>
<evidence type="ECO:0000256" key="10">
    <source>
        <dbReference type="ARBA" id="ARBA00023204"/>
    </source>
</evidence>
<dbReference type="Pfam" id="PF16413">
    <property type="entry name" value="Mlh1_C"/>
    <property type="match status" value="1"/>
</dbReference>
<dbReference type="Gene3D" id="3.30.230.10">
    <property type="match status" value="1"/>
</dbReference>
<dbReference type="Gene3D" id="3.30.565.10">
    <property type="entry name" value="Histidine kinase-like ATPase, C-terminal domain"/>
    <property type="match status" value="1"/>
</dbReference>
<dbReference type="Pfam" id="PF01119">
    <property type="entry name" value="DNA_mis_repair"/>
    <property type="match status" value="1"/>
</dbReference>
<evidence type="ECO:0000256" key="7">
    <source>
        <dbReference type="ARBA" id="ARBA00022763"/>
    </source>
</evidence>
<dbReference type="Pfam" id="PF13589">
    <property type="entry name" value="HATPase_c_3"/>
    <property type="match status" value="1"/>
</dbReference>
<reference evidence="18 19" key="1">
    <citation type="journal article" date="2020" name="Nature">
        <title>Six reference-quality genomes reveal evolution of bat adaptations.</title>
        <authorList>
            <person name="Jebb D."/>
            <person name="Huang Z."/>
            <person name="Pippel M."/>
            <person name="Hughes G.M."/>
            <person name="Lavrichenko K."/>
            <person name="Devanna P."/>
            <person name="Winkler S."/>
            <person name="Jermiin L.S."/>
            <person name="Skirmuntt E.C."/>
            <person name="Katzourakis A."/>
            <person name="Burkitt-Gray L."/>
            <person name="Ray D.A."/>
            <person name="Sullivan K.A.M."/>
            <person name="Roscito J.G."/>
            <person name="Kirilenko B.M."/>
            <person name="Davalos L.M."/>
            <person name="Corthals A.P."/>
            <person name="Power M.L."/>
            <person name="Jones G."/>
            <person name="Ransome R.D."/>
            <person name="Dechmann D.K.N."/>
            <person name="Locatelli A.G."/>
            <person name="Puechmaille S.J."/>
            <person name="Fedrigo O."/>
            <person name="Jarvis E.D."/>
            <person name="Hiller M."/>
            <person name="Vernes S.C."/>
            <person name="Myers E.W."/>
            <person name="Teeling E.C."/>
        </authorList>
    </citation>
    <scope>NUCLEOTIDE SEQUENCE [LARGE SCALE GENOMIC DNA]</scope>
    <source>
        <strain evidence="18">MRouAeg1</strain>
        <tissue evidence="18">Muscle</tissue>
    </source>
</reference>
<dbReference type="SUPFAM" id="SSF54211">
    <property type="entry name" value="Ribosomal protein S5 domain 2-like"/>
    <property type="match status" value="1"/>
</dbReference>
<dbReference type="GO" id="GO:0030983">
    <property type="term" value="F:mismatched DNA binding"/>
    <property type="evidence" value="ECO:0007669"/>
    <property type="project" value="InterPro"/>
</dbReference>
<evidence type="ECO:0000256" key="16">
    <source>
        <dbReference type="SAM" id="MobiDB-lite"/>
    </source>
</evidence>
<keyword evidence="8" id="KW-0067">ATP-binding</keyword>
<evidence type="ECO:0000313" key="19">
    <source>
        <dbReference type="Proteomes" id="UP000593571"/>
    </source>
</evidence>
<keyword evidence="7" id="KW-0227">DNA damage</keyword>
<dbReference type="InterPro" id="IPR038973">
    <property type="entry name" value="MutL/Mlh/Pms-like"/>
</dbReference>
<dbReference type="AlphaFoldDB" id="A0A7J8HTC0"/>